<dbReference type="SUPFAM" id="SSF140860">
    <property type="entry name" value="Pseudo ankyrin repeat-like"/>
    <property type="match status" value="1"/>
</dbReference>
<evidence type="ECO:0008006" key="3">
    <source>
        <dbReference type="Google" id="ProtNLM"/>
    </source>
</evidence>
<sequence>MENMITIKDILSILTIRRKIFIQVEQLSKLGGYKGAINGKRLVEVFGLIGMISRYGMPWDFIKHYINAATINSIDTTLRFKAIICYMQHTNATVYTLDKLLSHLWYEGGGSEDDDDDGFKELKDHLNTQHFDVIVKNNRLDILQYINDRHLKDNNNNNKEGKGGGRIIRVTKQAFDNACERRDNLELITFLHNTGNTCTSLAMDIAACYGNINIIQFLYLNRSEGCSVYAVNDAATAGHIETIKYLFEIGYKECSKSAMDRYVTVQYY</sequence>
<organism evidence="1 2">
    <name type="scientific">Cavenderia fasciculata</name>
    <name type="common">Slime mold</name>
    <name type="synonym">Dictyostelium fasciculatum</name>
    <dbReference type="NCBI Taxonomy" id="261658"/>
    <lineage>
        <taxon>Eukaryota</taxon>
        <taxon>Amoebozoa</taxon>
        <taxon>Evosea</taxon>
        <taxon>Eumycetozoa</taxon>
        <taxon>Dictyostelia</taxon>
        <taxon>Acytosteliales</taxon>
        <taxon>Cavenderiaceae</taxon>
        <taxon>Cavenderia</taxon>
    </lineage>
</organism>
<dbReference type="GeneID" id="14876248"/>
<dbReference type="Gene3D" id="1.25.40.20">
    <property type="entry name" value="Ankyrin repeat-containing domain"/>
    <property type="match status" value="1"/>
</dbReference>
<dbReference type="RefSeq" id="XP_004362146.1">
    <property type="nucleotide sequence ID" value="XM_004362089.1"/>
</dbReference>
<dbReference type="InterPro" id="IPR052050">
    <property type="entry name" value="SecEffector_AnkRepeat"/>
</dbReference>
<reference evidence="2" key="1">
    <citation type="journal article" date="2011" name="Genome Res.">
        <title>Phylogeny-wide analysis of social amoeba genomes highlights ancient origins for complex intercellular communication.</title>
        <authorList>
            <person name="Heidel A.J."/>
            <person name="Lawal H.M."/>
            <person name="Felder M."/>
            <person name="Schilde C."/>
            <person name="Helps N.R."/>
            <person name="Tunggal B."/>
            <person name="Rivero F."/>
            <person name="John U."/>
            <person name="Schleicher M."/>
            <person name="Eichinger L."/>
            <person name="Platzer M."/>
            <person name="Noegel A.A."/>
            <person name="Schaap P."/>
            <person name="Gloeckner G."/>
        </authorList>
    </citation>
    <scope>NUCLEOTIDE SEQUENCE [LARGE SCALE GENOMIC DNA]</scope>
    <source>
        <strain evidence="2">SH3</strain>
    </source>
</reference>
<dbReference type="EMBL" id="GL883007">
    <property type="protein sequence ID" value="EGG24295.1"/>
    <property type="molecule type" value="Genomic_DNA"/>
</dbReference>
<evidence type="ECO:0000313" key="1">
    <source>
        <dbReference type="EMBL" id="EGG24295.1"/>
    </source>
</evidence>
<evidence type="ECO:0000313" key="2">
    <source>
        <dbReference type="Proteomes" id="UP000007797"/>
    </source>
</evidence>
<dbReference type="PANTHER" id="PTHR46586:SF3">
    <property type="entry name" value="ANKYRIN REPEAT-CONTAINING PROTEIN"/>
    <property type="match status" value="1"/>
</dbReference>
<dbReference type="InterPro" id="IPR036770">
    <property type="entry name" value="Ankyrin_rpt-contain_sf"/>
</dbReference>
<name>F4PJ09_CACFS</name>
<dbReference type="Proteomes" id="UP000007797">
    <property type="component" value="Unassembled WGS sequence"/>
</dbReference>
<proteinExistence type="predicted"/>
<dbReference type="AlphaFoldDB" id="F4PJ09"/>
<gene>
    <name evidence="1" type="ORF">DFA_06445</name>
</gene>
<dbReference type="KEGG" id="dfa:DFA_06445"/>
<keyword evidence="2" id="KW-1185">Reference proteome</keyword>
<accession>F4PJ09</accession>
<protein>
    <recommendedName>
        <fullName evidence="3">Ankyrin repeat-containing protein</fullName>
    </recommendedName>
</protein>
<dbReference type="PANTHER" id="PTHR46586">
    <property type="entry name" value="ANKYRIN REPEAT-CONTAINING PROTEIN"/>
    <property type="match status" value="1"/>
</dbReference>